<keyword evidence="1" id="KW-0472">Membrane</keyword>
<dbReference type="EMBL" id="JBHUDC010000010">
    <property type="protein sequence ID" value="MFD1515712.1"/>
    <property type="molecule type" value="Genomic_DNA"/>
</dbReference>
<proteinExistence type="predicted"/>
<evidence type="ECO:0000313" key="3">
    <source>
        <dbReference type="Proteomes" id="UP001597187"/>
    </source>
</evidence>
<feature type="transmembrane region" description="Helical" evidence="1">
    <location>
        <begin position="20"/>
        <end position="45"/>
    </location>
</feature>
<sequence>MPDWQVASESVAVNAEPPLMLLFWSAAIVGTVVVLALVFSTWWNWLPEDRRGEMLCSRGYHATENTGEIETTGYVRWETVRCDRCGLEDQVTEDHISKRRWALPAEVPE</sequence>
<protein>
    <submittedName>
        <fullName evidence="2">Uncharacterized protein</fullName>
    </submittedName>
</protein>
<keyword evidence="1" id="KW-0812">Transmembrane</keyword>
<keyword evidence="3" id="KW-1185">Reference proteome</keyword>
<dbReference type="RefSeq" id="WP_250875636.1">
    <property type="nucleotide sequence ID" value="NZ_JALXFV010000010.1"/>
</dbReference>
<evidence type="ECO:0000256" key="1">
    <source>
        <dbReference type="SAM" id="Phobius"/>
    </source>
</evidence>
<evidence type="ECO:0000313" key="2">
    <source>
        <dbReference type="EMBL" id="MFD1515712.1"/>
    </source>
</evidence>
<organism evidence="2 3">
    <name type="scientific">Halomarina rubra</name>
    <dbReference type="NCBI Taxonomy" id="2071873"/>
    <lineage>
        <taxon>Archaea</taxon>
        <taxon>Methanobacteriati</taxon>
        <taxon>Methanobacteriota</taxon>
        <taxon>Stenosarchaea group</taxon>
        <taxon>Halobacteria</taxon>
        <taxon>Halobacteriales</taxon>
        <taxon>Natronomonadaceae</taxon>
        <taxon>Halomarina</taxon>
    </lineage>
</organism>
<gene>
    <name evidence="2" type="ORF">ACFSBT_20730</name>
</gene>
<keyword evidence="1" id="KW-1133">Transmembrane helix</keyword>
<dbReference type="AlphaFoldDB" id="A0ABD6B1N9"/>
<comment type="caution">
    <text evidence="2">The sequence shown here is derived from an EMBL/GenBank/DDBJ whole genome shotgun (WGS) entry which is preliminary data.</text>
</comment>
<name>A0ABD6B1N9_9EURY</name>
<reference evidence="2 3" key="1">
    <citation type="journal article" date="2019" name="Int. J. Syst. Evol. Microbiol.">
        <title>The Global Catalogue of Microorganisms (GCM) 10K type strain sequencing project: providing services to taxonomists for standard genome sequencing and annotation.</title>
        <authorList>
            <consortium name="The Broad Institute Genomics Platform"/>
            <consortium name="The Broad Institute Genome Sequencing Center for Infectious Disease"/>
            <person name="Wu L."/>
            <person name="Ma J."/>
        </authorList>
    </citation>
    <scope>NUCLEOTIDE SEQUENCE [LARGE SCALE GENOMIC DNA]</scope>
    <source>
        <strain evidence="2 3">CGMCC 1.12563</strain>
    </source>
</reference>
<accession>A0ABD6B1N9</accession>
<dbReference type="Proteomes" id="UP001597187">
    <property type="component" value="Unassembled WGS sequence"/>
</dbReference>